<name>A0A183IY90_9BILA</name>
<dbReference type="Proteomes" id="UP000270296">
    <property type="component" value="Unassembled WGS sequence"/>
</dbReference>
<reference evidence="7" key="1">
    <citation type="submission" date="2016-06" db="UniProtKB">
        <authorList>
            <consortium name="WormBaseParasite"/>
        </authorList>
    </citation>
    <scope>IDENTIFICATION</scope>
</reference>
<dbReference type="Gene3D" id="3.40.50.1820">
    <property type="entry name" value="alpha/beta hydrolase"/>
    <property type="match status" value="1"/>
</dbReference>
<dbReference type="WBParaSite" id="SBAD_0000889901-mRNA-1">
    <property type="protein sequence ID" value="SBAD_0000889901-mRNA-1"/>
    <property type="gene ID" value="SBAD_0000889901"/>
</dbReference>
<sequence>NHAKHQEKIFFNIITYFKEDPYQFPYWIPRSEYLDGYAKFAGMSSSRFRDVKIPVLWHAPLLQRQQTENERRFPLIVFSHGLGGNRTTYSTVCYDLASHGFIVAVLEHRNLIILVFAFKNKSLISKTASCRMSERIEGIAEDRDGVPVNLLLGDDFDLLQFKVTIDSFDFDRTAIIGHSFGGATVIGALAESEAFKVGVVLDGWMFPLSADVYSRVPQPILFLNSDSFQWKDNIDCMRQLYSSDVERTMGSVHQSHSDFTFLVNQWIGRRLNIRGTIEPMLCAEISGRLSISFLSTHLSTFRHFCDYDFDQSSDFYLE</sequence>
<dbReference type="InterPro" id="IPR029058">
    <property type="entry name" value="AB_hydrolase_fold"/>
</dbReference>
<dbReference type="Pfam" id="PF03403">
    <property type="entry name" value="PAF-AH_p_II"/>
    <property type="match status" value="2"/>
</dbReference>
<dbReference type="PANTHER" id="PTHR10272:SF0">
    <property type="entry name" value="PLATELET-ACTIVATING FACTOR ACETYLHYDROLASE"/>
    <property type="match status" value="1"/>
</dbReference>
<organism evidence="7">
    <name type="scientific">Soboliphyme baturini</name>
    <dbReference type="NCBI Taxonomy" id="241478"/>
    <lineage>
        <taxon>Eukaryota</taxon>
        <taxon>Metazoa</taxon>
        <taxon>Ecdysozoa</taxon>
        <taxon>Nematoda</taxon>
        <taxon>Enoplea</taxon>
        <taxon>Dorylaimia</taxon>
        <taxon>Dioctophymatida</taxon>
        <taxon>Dioctophymatoidea</taxon>
        <taxon>Soboliphymatidae</taxon>
        <taxon>Soboliphyme</taxon>
    </lineage>
</organism>
<evidence type="ECO:0000256" key="4">
    <source>
        <dbReference type="ARBA" id="ARBA00023098"/>
    </source>
</evidence>
<dbReference type="EC" id="3.1.1.47" evidence="1"/>
<evidence type="ECO:0000256" key="3">
    <source>
        <dbReference type="ARBA" id="ARBA00022963"/>
    </source>
</evidence>
<evidence type="ECO:0000313" key="7">
    <source>
        <dbReference type="WBParaSite" id="SBAD_0000889901-mRNA-1"/>
    </source>
</evidence>
<dbReference type="OrthoDB" id="2363873at2759"/>
<gene>
    <name evidence="5" type="ORF">SBAD_LOCUS8588</name>
</gene>
<keyword evidence="4" id="KW-0443">Lipid metabolism</keyword>
<evidence type="ECO:0000256" key="2">
    <source>
        <dbReference type="ARBA" id="ARBA00022801"/>
    </source>
</evidence>
<protein>
    <recommendedName>
        <fullName evidence="1">1-alkyl-2-acetylglycerophosphocholine esterase</fullName>
        <ecNumber evidence="1">3.1.1.47</ecNumber>
    </recommendedName>
</protein>
<dbReference type="GO" id="GO:0016042">
    <property type="term" value="P:lipid catabolic process"/>
    <property type="evidence" value="ECO:0007669"/>
    <property type="project" value="UniProtKB-KW"/>
</dbReference>
<keyword evidence="6" id="KW-1185">Reference proteome</keyword>
<evidence type="ECO:0000256" key="1">
    <source>
        <dbReference type="ARBA" id="ARBA00013201"/>
    </source>
</evidence>
<keyword evidence="2" id="KW-0378">Hydrolase</keyword>
<dbReference type="AlphaFoldDB" id="A0A183IY90"/>
<evidence type="ECO:0000313" key="5">
    <source>
        <dbReference type="EMBL" id="VDP18085.1"/>
    </source>
</evidence>
<reference evidence="5 6" key="2">
    <citation type="submission" date="2018-11" db="EMBL/GenBank/DDBJ databases">
        <authorList>
            <consortium name="Pathogen Informatics"/>
        </authorList>
    </citation>
    <scope>NUCLEOTIDE SEQUENCE [LARGE SCALE GENOMIC DNA]</scope>
</reference>
<proteinExistence type="predicted"/>
<accession>A0A183IY90</accession>
<dbReference type="EMBL" id="UZAM01011761">
    <property type="protein sequence ID" value="VDP18085.1"/>
    <property type="molecule type" value="Genomic_DNA"/>
</dbReference>
<evidence type="ECO:0000313" key="6">
    <source>
        <dbReference type="Proteomes" id="UP000270296"/>
    </source>
</evidence>
<dbReference type="GO" id="GO:0003847">
    <property type="term" value="F:1-alkyl-2-acetylglycerophosphocholine esterase activity"/>
    <property type="evidence" value="ECO:0007669"/>
    <property type="project" value="UniProtKB-EC"/>
</dbReference>
<keyword evidence="3" id="KW-0442">Lipid degradation</keyword>
<dbReference type="SUPFAM" id="SSF53474">
    <property type="entry name" value="alpha/beta-Hydrolases"/>
    <property type="match status" value="1"/>
</dbReference>
<dbReference type="PANTHER" id="PTHR10272">
    <property type="entry name" value="PLATELET-ACTIVATING FACTOR ACETYLHYDROLASE"/>
    <property type="match status" value="1"/>
</dbReference>